<reference evidence="2" key="1">
    <citation type="journal article" date="2020" name="Nat. Commun.">
        <title>Genome sequence of the cluster root forming white lupin.</title>
        <authorList>
            <person name="Hufnagel B."/>
            <person name="Marques A."/>
            <person name="Soriano A."/>
            <person name="Marques L."/>
            <person name="Divol F."/>
            <person name="Doumas P."/>
            <person name="Sallet E."/>
            <person name="Mancinotti D."/>
            <person name="Carrere S."/>
            <person name="Marande W."/>
            <person name="Arribat S."/>
            <person name="Keller J."/>
            <person name="Huneau C."/>
            <person name="Blein T."/>
            <person name="Aime D."/>
            <person name="Laguerre M."/>
            <person name="Taylor J."/>
            <person name="Schubert V."/>
            <person name="Nelson M."/>
            <person name="Geu-Flores F."/>
            <person name="Crespi M."/>
            <person name="Gallardo-Guerrero K."/>
            <person name="Delaux P.-M."/>
            <person name="Salse J."/>
            <person name="Berges H."/>
            <person name="Guyot R."/>
            <person name="Gouzy J."/>
            <person name="Peret B."/>
        </authorList>
    </citation>
    <scope>NUCLEOTIDE SEQUENCE [LARGE SCALE GENOMIC DNA]</scope>
    <source>
        <strain evidence="2">cv. Amiga</strain>
    </source>
</reference>
<dbReference type="Proteomes" id="UP000447434">
    <property type="component" value="Chromosome 15"/>
</dbReference>
<organism evidence="1 2">
    <name type="scientific">Lupinus albus</name>
    <name type="common">White lupine</name>
    <name type="synonym">Lupinus termis</name>
    <dbReference type="NCBI Taxonomy" id="3870"/>
    <lineage>
        <taxon>Eukaryota</taxon>
        <taxon>Viridiplantae</taxon>
        <taxon>Streptophyta</taxon>
        <taxon>Embryophyta</taxon>
        <taxon>Tracheophyta</taxon>
        <taxon>Spermatophyta</taxon>
        <taxon>Magnoliopsida</taxon>
        <taxon>eudicotyledons</taxon>
        <taxon>Gunneridae</taxon>
        <taxon>Pentapetalae</taxon>
        <taxon>rosids</taxon>
        <taxon>fabids</taxon>
        <taxon>Fabales</taxon>
        <taxon>Fabaceae</taxon>
        <taxon>Papilionoideae</taxon>
        <taxon>50 kb inversion clade</taxon>
        <taxon>genistoids sensu lato</taxon>
        <taxon>core genistoids</taxon>
        <taxon>Genisteae</taxon>
        <taxon>Lupinus</taxon>
    </lineage>
</organism>
<dbReference type="AlphaFoldDB" id="A0A6A4PDA3"/>
<evidence type="ECO:0000313" key="2">
    <source>
        <dbReference type="Proteomes" id="UP000447434"/>
    </source>
</evidence>
<name>A0A6A4PDA3_LUPAL</name>
<sequence>MFAIIVNEKDLYANQVLLKVPLYFLSELRELKEKLTKDIEMGRCLKKHTYHVQVFL</sequence>
<gene>
    <name evidence="1" type="ORF">Lalb_Chr15g0082191</name>
</gene>
<dbReference type="EMBL" id="WOCE01000015">
    <property type="protein sequence ID" value="KAE9598549.1"/>
    <property type="molecule type" value="Genomic_DNA"/>
</dbReference>
<comment type="caution">
    <text evidence="1">The sequence shown here is derived from an EMBL/GenBank/DDBJ whole genome shotgun (WGS) entry which is preliminary data.</text>
</comment>
<keyword evidence="2" id="KW-1185">Reference proteome</keyword>
<protein>
    <submittedName>
        <fullName evidence="1">Uncharacterized protein</fullName>
    </submittedName>
</protein>
<evidence type="ECO:0000313" key="1">
    <source>
        <dbReference type="EMBL" id="KAE9598549.1"/>
    </source>
</evidence>
<accession>A0A6A4PDA3</accession>
<proteinExistence type="predicted"/>